<name>A0AAV9KRC8_9SOLN</name>
<dbReference type="Proteomes" id="UP001311915">
    <property type="component" value="Unassembled WGS sequence"/>
</dbReference>
<evidence type="ECO:0000313" key="2">
    <source>
        <dbReference type="Proteomes" id="UP001311915"/>
    </source>
</evidence>
<organism evidence="1 2">
    <name type="scientific">Solanum pinnatisectum</name>
    <name type="common">tansyleaf nightshade</name>
    <dbReference type="NCBI Taxonomy" id="50273"/>
    <lineage>
        <taxon>Eukaryota</taxon>
        <taxon>Viridiplantae</taxon>
        <taxon>Streptophyta</taxon>
        <taxon>Embryophyta</taxon>
        <taxon>Tracheophyta</taxon>
        <taxon>Spermatophyta</taxon>
        <taxon>Magnoliopsida</taxon>
        <taxon>eudicotyledons</taxon>
        <taxon>Gunneridae</taxon>
        <taxon>Pentapetalae</taxon>
        <taxon>asterids</taxon>
        <taxon>lamiids</taxon>
        <taxon>Solanales</taxon>
        <taxon>Solanaceae</taxon>
        <taxon>Solanoideae</taxon>
        <taxon>Solaneae</taxon>
        <taxon>Solanum</taxon>
    </lineage>
</organism>
<accession>A0AAV9KRC8</accession>
<evidence type="ECO:0000313" key="1">
    <source>
        <dbReference type="EMBL" id="KAK4715972.1"/>
    </source>
</evidence>
<dbReference type="AlphaFoldDB" id="A0AAV9KRC8"/>
<reference evidence="1 2" key="1">
    <citation type="submission" date="2023-10" db="EMBL/GenBank/DDBJ databases">
        <title>Genome-Wide Identification Analysis in wild type Solanum Pinnatisectum Reveals Some Genes Defensing Phytophthora Infestans.</title>
        <authorList>
            <person name="Sun C."/>
        </authorList>
    </citation>
    <scope>NUCLEOTIDE SEQUENCE [LARGE SCALE GENOMIC DNA]</scope>
    <source>
        <strain evidence="1">LQN</strain>
        <tissue evidence="1">Leaf</tissue>
    </source>
</reference>
<gene>
    <name evidence="1" type="ORF">R3W88_014310</name>
</gene>
<dbReference type="EMBL" id="JAWPEI010000009">
    <property type="protein sequence ID" value="KAK4715972.1"/>
    <property type="molecule type" value="Genomic_DNA"/>
</dbReference>
<sequence length="53" mass="5923">MKYTSPRTTTPLVDIINLSYFGQPESLSSSTNKSTHCFVLSFSPVFLNPLEII</sequence>
<keyword evidence="2" id="KW-1185">Reference proteome</keyword>
<comment type="caution">
    <text evidence="1">The sequence shown here is derived from an EMBL/GenBank/DDBJ whole genome shotgun (WGS) entry which is preliminary data.</text>
</comment>
<protein>
    <submittedName>
        <fullName evidence="1">Uncharacterized protein</fullName>
    </submittedName>
</protein>
<proteinExistence type="predicted"/>